<dbReference type="Proteomes" id="UP001244490">
    <property type="component" value="Unassembled WGS sequence"/>
</dbReference>
<dbReference type="AlphaFoldDB" id="A0AAW8AQA2"/>
<accession>A0AAW8AQA2</accession>
<sequence>SDTAPVRDQAELEICIDELPGDERTTLFRIDVIEIPVADPASARIVDSPAVFADAESGALAGLWRGGDHGDETQETNETDHC</sequence>
<evidence type="ECO:0000313" key="2">
    <source>
        <dbReference type="Proteomes" id="UP001244490"/>
    </source>
</evidence>
<proteinExistence type="predicted"/>
<comment type="caution">
    <text evidence="1">The sequence shown here is derived from an EMBL/GenBank/DDBJ whole genome shotgun (WGS) entry which is preliminary data.</text>
</comment>
<protein>
    <submittedName>
        <fullName evidence="1">Uncharacterized protein</fullName>
    </submittedName>
</protein>
<reference evidence="1" key="1">
    <citation type="submission" date="2023-07" db="EMBL/GenBank/DDBJ databases">
        <authorList>
            <person name="Peng Z."/>
        </authorList>
    </citation>
    <scope>NUCLEOTIDE SEQUENCE</scope>
    <source>
        <strain evidence="1">KP219</strain>
    </source>
</reference>
<dbReference type="RefSeq" id="WP_305202706.1">
    <property type="nucleotide sequence ID" value="NZ_JAUUIA010001083.1"/>
</dbReference>
<dbReference type="EMBL" id="JAUUIA010001083">
    <property type="protein sequence ID" value="MDP0971681.1"/>
    <property type="molecule type" value="Genomic_DNA"/>
</dbReference>
<organism evidence="1 2">
    <name type="scientific">Klebsiella pneumoniae</name>
    <dbReference type="NCBI Taxonomy" id="573"/>
    <lineage>
        <taxon>Bacteria</taxon>
        <taxon>Pseudomonadati</taxon>
        <taxon>Pseudomonadota</taxon>
        <taxon>Gammaproteobacteria</taxon>
        <taxon>Enterobacterales</taxon>
        <taxon>Enterobacteriaceae</taxon>
        <taxon>Klebsiella/Raoultella group</taxon>
        <taxon>Klebsiella</taxon>
        <taxon>Klebsiella pneumoniae complex</taxon>
    </lineage>
</organism>
<evidence type="ECO:0000313" key="1">
    <source>
        <dbReference type="EMBL" id="MDP0971681.1"/>
    </source>
</evidence>
<name>A0AAW8AQA2_KLEPN</name>
<gene>
    <name evidence="1" type="ORF">Q6294_32590</name>
</gene>
<feature type="non-terminal residue" evidence="1">
    <location>
        <position position="82"/>
    </location>
</feature>
<feature type="non-terminal residue" evidence="1">
    <location>
        <position position="1"/>
    </location>
</feature>